<dbReference type="AlphaFoldDB" id="X1GMV0"/>
<evidence type="ECO:0000313" key="3">
    <source>
        <dbReference type="EMBL" id="GAH46185.1"/>
    </source>
</evidence>
<feature type="non-terminal residue" evidence="3">
    <location>
        <position position="306"/>
    </location>
</feature>
<evidence type="ECO:0000256" key="1">
    <source>
        <dbReference type="ARBA" id="ARBA00022612"/>
    </source>
</evidence>
<gene>
    <name evidence="3" type="ORF">S03H2_19602</name>
</gene>
<protein>
    <recommendedName>
        <fullName evidence="2">Phage tail tape measure protein domain-containing protein</fullName>
    </recommendedName>
</protein>
<dbReference type="Pfam" id="PF10145">
    <property type="entry name" value="PhageMin_Tail"/>
    <property type="match status" value="1"/>
</dbReference>
<proteinExistence type="predicted"/>
<dbReference type="EMBL" id="BARU01010251">
    <property type="protein sequence ID" value="GAH46185.1"/>
    <property type="molecule type" value="Genomic_DNA"/>
</dbReference>
<dbReference type="PANTHER" id="PTHR37813">
    <property type="entry name" value="FELS-2 PROPHAGE PROTEIN"/>
    <property type="match status" value="1"/>
</dbReference>
<sequence>SFTKFSGYVEQHSAQIKKAGKMMTIFGGIATAIFTVAVKGAADFETQLANVSTMLNESAMKILPEYRRGLQSLSVEFGESTQTLSKGLYDILSASIPPAEALGVLEVSAKAAAAGITDTGVAADAITTILNSYGMSADQAGMVSDKLFAIVKGGKTTFAELAPSIGKVAATASMAGLSFDDLGACIATMTRAGIRTEETMTAINGVLIAFLKPTDEAIAAAGKFGLELNTNTLRTEGLTGVMEKLTDATAEQLAAIFPNIRGLKGMAAALGDAEGYARDYALMLNSAGLTQEAFAKQSDTLNFKIN</sequence>
<name>X1GMV0_9ZZZZ</name>
<dbReference type="NCBIfam" id="TIGR01760">
    <property type="entry name" value="tape_meas_TP901"/>
    <property type="match status" value="1"/>
</dbReference>
<reference evidence="3" key="1">
    <citation type="journal article" date="2014" name="Front. Microbiol.">
        <title>High frequency of phylogenetically diverse reductive dehalogenase-homologous genes in deep subseafloor sedimentary metagenomes.</title>
        <authorList>
            <person name="Kawai M."/>
            <person name="Futagami T."/>
            <person name="Toyoda A."/>
            <person name="Takaki Y."/>
            <person name="Nishi S."/>
            <person name="Hori S."/>
            <person name="Arai W."/>
            <person name="Tsubouchi T."/>
            <person name="Morono Y."/>
            <person name="Uchiyama I."/>
            <person name="Ito T."/>
            <person name="Fujiyama A."/>
            <person name="Inagaki F."/>
            <person name="Takami H."/>
        </authorList>
    </citation>
    <scope>NUCLEOTIDE SEQUENCE</scope>
    <source>
        <strain evidence="3">Expedition CK06-06</strain>
    </source>
</reference>
<evidence type="ECO:0000259" key="2">
    <source>
        <dbReference type="Pfam" id="PF10145"/>
    </source>
</evidence>
<dbReference type="PANTHER" id="PTHR37813:SF1">
    <property type="entry name" value="FELS-2 PROPHAGE PROTEIN"/>
    <property type="match status" value="1"/>
</dbReference>
<feature type="non-terminal residue" evidence="3">
    <location>
        <position position="1"/>
    </location>
</feature>
<feature type="domain" description="Phage tail tape measure protein" evidence="2">
    <location>
        <begin position="75"/>
        <end position="251"/>
    </location>
</feature>
<comment type="caution">
    <text evidence="3">The sequence shown here is derived from an EMBL/GenBank/DDBJ whole genome shotgun (WGS) entry which is preliminary data.</text>
</comment>
<organism evidence="3">
    <name type="scientific">marine sediment metagenome</name>
    <dbReference type="NCBI Taxonomy" id="412755"/>
    <lineage>
        <taxon>unclassified sequences</taxon>
        <taxon>metagenomes</taxon>
        <taxon>ecological metagenomes</taxon>
    </lineage>
</organism>
<accession>X1GMV0</accession>
<keyword evidence="1" id="KW-1188">Viral release from host cell</keyword>
<dbReference type="InterPro" id="IPR010090">
    <property type="entry name" value="Phage_tape_meas"/>
</dbReference>